<feature type="transmembrane region" description="Helical" evidence="8">
    <location>
        <begin position="107"/>
        <end position="125"/>
    </location>
</feature>
<feature type="transmembrane region" description="Helical" evidence="8">
    <location>
        <begin position="234"/>
        <end position="252"/>
    </location>
</feature>
<feature type="transmembrane region" description="Helical" evidence="8">
    <location>
        <begin position="20"/>
        <end position="38"/>
    </location>
</feature>
<feature type="transmembrane region" description="Helical" evidence="8">
    <location>
        <begin position="312"/>
        <end position="330"/>
    </location>
</feature>
<evidence type="ECO:0000256" key="2">
    <source>
        <dbReference type="ARBA" id="ARBA00022475"/>
    </source>
</evidence>
<keyword evidence="7 8" id="KW-0807">Transducer</keyword>
<organism evidence="9 10">
    <name type="scientific">Nesidiocoris tenuis</name>
    <dbReference type="NCBI Taxonomy" id="355587"/>
    <lineage>
        <taxon>Eukaryota</taxon>
        <taxon>Metazoa</taxon>
        <taxon>Ecdysozoa</taxon>
        <taxon>Arthropoda</taxon>
        <taxon>Hexapoda</taxon>
        <taxon>Insecta</taxon>
        <taxon>Pterygota</taxon>
        <taxon>Neoptera</taxon>
        <taxon>Paraneoptera</taxon>
        <taxon>Hemiptera</taxon>
        <taxon>Heteroptera</taxon>
        <taxon>Panheteroptera</taxon>
        <taxon>Cimicomorpha</taxon>
        <taxon>Miridae</taxon>
        <taxon>Dicyphina</taxon>
        <taxon>Nesidiocoris</taxon>
    </lineage>
</organism>
<keyword evidence="4 8" id="KW-1133">Transmembrane helix</keyword>
<dbReference type="InterPro" id="IPR013604">
    <property type="entry name" value="7TM_chemorcpt"/>
</dbReference>
<proteinExistence type="inferred from homology"/>
<evidence type="ECO:0000256" key="4">
    <source>
        <dbReference type="ARBA" id="ARBA00022989"/>
    </source>
</evidence>
<feature type="transmembrane region" description="Helical" evidence="8">
    <location>
        <begin position="137"/>
        <end position="160"/>
    </location>
</feature>
<dbReference type="Proteomes" id="UP001307889">
    <property type="component" value="Chromosome 7"/>
</dbReference>
<name>A0ABN7AXD5_9HEMI</name>
<comment type="similarity">
    <text evidence="8">Belongs to the insect chemoreceptor superfamily. Gustatory receptor (GR) family.</text>
</comment>
<feature type="transmembrane region" description="Helical" evidence="8">
    <location>
        <begin position="58"/>
        <end position="77"/>
    </location>
</feature>
<evidence type="ECO:0000256" key="8">
    <source>
        <dbReference type="RuleBase" id="RU363108"/>
    </source>
</evidence>
<dbReference type="PANTHER" id="PTHR21143:SF133">
    <property type="entry name" value="GUSTATORY AND PHEROMONE RECEPTOR 32A-RELATED"/>
    <property type="match status" value="1"/>
</dbReference>
<gene>
    <name evidence="9" type="ORF">NTJ_09663</name>
</gene>
<evidence type="ECO:0000256" key="7">
    <source>
        <dbReference type="ARBA" id="ARBA00023224"/>
    </source>
</evidence>
<accession>A0ABN7AXD5</accession>
<protein>
    <recommendedName>
        <fullName evidence="8">Gustatory receptor</fullName>
    </recommendedName>
</protein>
<comment type="function">
    <text evidence="8">Gustatory receptor which mediates acceptance or avoidance behavior, depending on its substrates.</text>
</comment>
<evidence type="ECO:0000256" key="1">
    <source>
        <dbReference type="ARBA" id="ARBA00004651"/>
    </source>
</evidence>
<evidence type="ECO:0000313" key="10">
    <source>
        <dbReference type="Proteomes" id="UP001307889"/>
    </source>
</evidence>
<evidence type="ECO:0000256" key="3">
    <source>
        <dbReference type="ARBA" id="ARBA00022692"/>
    </source>
</evidence>
<reference evidence="9 10" key="1">
    <citation type="submission" date="2023-09" db="EMBL/GenBank/DDBJ databases">
        <title>Nesidiocoris tenuis whole genome shotgun sequence.</title>
        <authorList>
            <person name="Shibata T."/>
            <person name="Shimoda M."/>
            <person name="Kobayashi T."/>
            <person name="Uehara T."/>
        </authorList>
    </citation>
    <scope>NUCLEOTIDE SEQUENCE [LARGE SCALE GENOMIC DNA]</scope>
    <source>
        <strain evidence="9 10">Japan</strain>
    </source>
</reference>
<feature type="transmembrane region" description="Helical" evidence="8">
    <location>
        <begin position="208"/>
        <end position="227"/>
    </location>
</feature>
<comment type="subcellular location">
    <subcellularLocation>
        <location evidence="1 8">Cell membrane</location>
        <topology evidence="1 8">Multi-pass membrane protein</topology>
    </subcellularLocation>
</comment>
<keyword evidence="5 8" id="KW-0472">Membrane</keyword>
<evidence type="ECO:0000313" key="9">
    <source>
        <dbReference type="EMBL" id="BES96850.1"/>
    </source>
</evidence>
<dbReference type="EMBL" id="AP028915">
    <property type="protein sequence ID" value="BES96850.1"/>
    <property type="molecule type" value="Genomic_DNA"/>
</dbReference>
<keyword evidence="10" id="KW-1185">Reference proteome</keyword>
<sequence length="333" mass="37019">MGSFPLVLIGDQVEVSISHVVYDGFLIVVILAVDLLYIQGQSSIIGKNESPIVRTISLIQLVSTNLTLFISLVWVIYKKSRLQEYLDEMSKFEMLVHPKSLRLSSRLLLAIFGSLIVLGGLNFLLDSTDGELPLKIFLYLRVYFTAAMLLMLIGLFTGMIKIISSAYDEMTSQISDSIGCQRMKNCMKAAEHLVIASESLNSAFGPQMLSIVSSFFLLLTGNLYLAMAFDEIEYRIMCLIGVIIHFTMLFHLTSSCSNNMDSASRFNSTVYRRIVNDRTGSLSQELRSCLHFVSNRSAEFTAFGFFTIDHSLLGSMIAAAASYLVILIQLGSP</sequence>
<keyword evidence="6 8" id="KW-0675">Receptor</keyword>
<dbReference type="PANTHER" id="PTHR21143">
    <property type="entry name" value="INVERTEBRATE GUSTATORY RECEPTOR"/>
    <property type="match status" value="1"/>
</dbReference>
<evidence type="ECO:0000256" key="6">
    <source>
        <dbReference type="ARBA" id="ARBA00023170"/>
    </source>
</evidence>
<evidence type="ECO:0000256" key="5">
    <source>
        <dbReference type="ARBA" id="ARBA00023136"/>
    </source>
</evidence>
<keyword evidence="2 8" id="KW-1003">Cell membrane</keyword>
<dbReference type="Pfam" id="PF08395">
    <property type="entry name" value="7tm_7"/>
    <property type="match status" value="1"/>
</dbReference>
<keyword evidence="3 8" id="KW-0812">Transmembrane</keyword>